<reference evidence="1" key="1">
    <citation type="journal article" date="2012" name="Nature">
        <title>The oyster genome reveals stress adaptation and complexity of shell formation.</title>
        <authorList>
            <person name="Zhang G."/>
            <person name="Fang X."/>
            <person name="Guo X."/>
            <person name="Li L."/>
            <person name="Luo R."/>
            <person name="Xu F."/>
            <person name="Yang P."/>
            <person name="Zhang L."/>
            <person name="Wang X."/>
            <person name="Qi H."/>
            <person name="Xiong Z."/>
            <person name="Que H."/>
            <person name="Xie Y."/>
            <person name="Holland P.W."/>
            <person name="Paps J."/>
            <person name="Zhu Y."/>
            <person name="Wu F."/>
            <person name="Chen Y."/>
            <person name="Wang J."/>
            <person name="Peng C."/>
            <person name="Meng J."/>
            <person name="Yang L."/>
            <person name="Liu J."/>
            <person name="Wen B."/>
            <person name="Zhang N."/>
            <person name="Huang Z."/>
            <person name="Zhu Q."/>
            <person name="Feng Y."/>
            <person name="Mount A."/>
            <person name="Hedgecock D."/>
            <person name="Xu Z."/>
            <person name="Liu Y."/>
            <person name="Domazet-Loso T."/>
            <person name="Du Y."/>
            <person name="Sun X."/>
            <person name="Zhang S."/>
            <person name="Liu B."/>
            <person name="Cheng P."/>
            <person name="Jiang X."/>
            <person name="Li J."/>
            <person name="Fan D."/>
            <person name="Wang W."/>
            <person name="Fu W."/>
            <person name="Wang T."/>
            <person name="Wang B."/>
            <person name="Zhang J."/>
            <person name="Peng Z."/>
            <person name="Li Y."/>
            <person name="Li N."/>
            <person name="Wang J."/>
            <person name="Chen M."/>
            <person name="He Y."/>
            <person name="Tan F."/>
            <person name="Song X."/>
            <person name="Zheng Q."/>
            <person name="Huang R."/>
            <person name="Yang H."/>
            <person name="Du X."/>
            <person name="Chen L."/>
            <person name="Yang M."/>
            <person name="Gaffney P.M."/>
            <person name="Wang S."/>
            <person name="Luo L."/>
            <person name="She Z."/>
            <person name="Ming Y."/>
            <person name="Huang W."/>
            <person name="Zhang S."/>
            <person name="Huang B."/>
            <person name="Zhang Y."/>
            <person name="Qu T."/>
            <person name="Ni P."/>
            <person name="Miao G."/>
            <person name="Wang J."/>
            <person name="Wang Q."/>
            <person name="Steinberg C.E."/>
            <person name="Wang H."/>
            <person name="Li N."/>
            <person name="Qian L."/>
            <person name="Zhang G."/>
            <person name="Li Y."/>
            <person name="Yang H."/>
            <person name="Liu X."/>
            <person name="Wang J."/>
            <person name="Yin Y."/>
            <person name="Wang J."/>
        </authorList>
    </citation>
    <scope>NUCLEOTIDE SEQUENCE [LARGE SCALE GENOMIC DNA]</scope>
    <source>
        <strain evidence="1">05x7-T-G4-1.051#20</strain>
    </source>
</reference>
<dbReference type="EMBL" id="JH823218">
    <property type="protein sequence ID" value="EKC41027.1"/>
    <property type="molecule type" value="Genomic_DNA"/>
</dbReference>
<proteinExistence type="predicted"/>
<dbReference type="HOGENOM" id="CLU_1705949_0_0_1"/>
<protein>
    <submittedName>
        <fullName evidence="1">Uncharacterized protein</fullName>
    </submittedName>
</protein>
<dbReference type="AlphaFoldDB" id="K1QVY4"/>
<organism evidence="1">
    <name type="scientific">Magallana gigas</name>
    <name type="common">Pacific oyster</name>
    <name type="synonym">Crassostrea gigas</name>
    <dbReference type="NCBI Taxonomy" id="29159"/>
    <lineage>
        <taxon>Eukaryota</taxon>
        <taxon>Metazoa</taxon>
        <taxon>Spiralia</taxon>
        <taxon>Lophotrochozoa</taxon>
        <taxon>Mollusca</taxon>
        <taxon>Bivalvia</taxon>
        <taxon>Autobranchia</taxon>
        <taxon>Pteriomorphia</taxon>
        <taxon>Ostreida</taxon>
        <taxon>Ostreoidea</taxon>
        <taxon>Ostreidae</taxon>
        <taxon>Magallana</taxon>
    </lineage>
</organism>
<name>K1QVY4_MAGGI</name>
<evidence type="ECO:0000313" key="1">
    <source>
        <dbReference type="EMBL" id="EKC41027.1"/>
    </source>
</evidence>
<dbReference type="InParanoid" id="K1QVY4"/>
<accession>K1QVY4</accession>
<gene>
    <name evidence="1" type="ORF">CGI_10025336</name>
</gene>
<sequence length="154" mass="17294">MGSLVDSCKETTKRGKKKIRSRQTFMFSGEKVCRNAFLPVFVYDIGKHYLHNIIINKNAHGVTPRKHGNLEKKPSHSQHYNDIKLVVQFISSYADDFGLPQPAAPRGRDDTPPIYIPSDARKSTRNMLKAVRTTDKCGIPHFATSGTSVFCISD</sequence>